<dbReference type="InterPro" id="IPR005835">
    <property type="entry name" value="NTP_transferase_dom"/>
</dbReference>
<comment type="caution">
    <text evidence="2">The sequence shown here is derived from an EMBL/GenBank/DDBJ whole genome shotgun (WGS) entry which is preliminary data.</text>
</comment>
<reference evidence="2" key="1">
    <citation type="submission" date="2021-07" db="EMBL/GenBank/DDBJ databases">
        <title>Pseudohoeflea marina sp. nov. a polyhydroxyalcanoate-producing bacterium.</title>
        <authorList>
            <person name="Zheng W."/>
            <person name="Yu S."/>
            <person name="Huang Y."/>
        </authorList>
    </citation>
    <scope>NUCLEOTIDE SEQUENCE</scope>
    <source>
        <strain evidence="2">DP4N28-3</strain>
    </source>
</reference>
<dbReference type="Pfam" id="PF00483">
    <property type="entry name" value="NTP_transferase"/>
    <property type="match status" value="1"/>
</dbReference>
<keyword evidence="2" id="KW-0808">Transferase</keyword>
<dbReference type="EMBL" id="JAHWQX010000002">
    <property type="protein sequence ID" value="MBW3097266.1"/>
    <property type="molecule type" value="Genomic_DNA"/>
</dbReference>
<feature type="domain" description="Nucleotidyl transferase" evidence="1">
    <location>
        <begin position="2"/>
        <end position="226"/>
    </location>
</feature>
<dbReference type="PANTHER" id="PTHR22572">
    <property type="entry name" value="SUGAR-1-PHOSPHATE GUANYL TRANSFERASE"/>
    <property type="match status" value="1"/>
</dbReference>
<sequence>MKAVVMAGGKGTRLGPYTAVLPKPLVPIGDMPVIELLLRQLQAAGVDEVVLAVNHLHHLIRAFCGDGRKFGLKISYSLEDKPLGTAGPIASVLDQLGERFIVTNGDLLTSFDVAAMVREHVREGGAASVAVAEREFPIDFGLVEADADMRLMAYREKPSYRHLVSMGLYVLESHAVAPHLVEGRYLDMPQLLRTLLADGKKVHCTKQDCQWLDIGRPEDYAVAQSMFEERRQLFLSA</sequence>
<protein>
    <submittedName>
        <fullName evidence="2">NTP transferase domain-containing protein</fullName>
    </submittedName>
</protein>
<accession>A0ABS6WMS6</accession>
<evidence type="ECO:0000259" key="1">
    <source>
        <dbReference type="Pfam" id="PF00483"/>
    </source>
</evidence>
<gene>
    <name evidence="2" type="ORF">KY465_08235</name>
</gene>
<evidence type="ECO:0000313" key="2">
    <source>
        <dbReference type="EMBL" id="MBW3097266.1"/>
    </source>
</evidence>
<keyword evidence="3" id="KW-1185">Reference proteome</keyword>
<dbReference type="Proteomes" id="UP001430804">
    <property type="component" value="Unassembled WGS sequence"/>
</dbReference>
<proteinExistence type="predicted"/>
<dbReference type="InterPro" id="IPR050486">
    <property type="entry name" value="Mannose-1P_guanyltransferase"/>
</dbReference>
<name>A0ABS6WMS6_9HYPH</name>
<organism evidence="2 3">
    <name type="scientific">Pseudohoeflea coraliihabitans</name>
    <dbReference type="NCBI Taxonomy" id="2860393"/>
    <lineage>
        <taxon>Bacteria</taxon>
        <taxon>Pseudomonadati</taxon>
        <taxon>Pseudomonadota</taxon>
        <taxon>Alphaproteobacteria</taxon>
        <taxon>Hyphomicrobiales</taxon>
        <taxon>Rhizobiaceae</taxon>
        <taxon>Pseudohoeflea</taxon>
    </lineage>
</organism>
<evidence type="ECO:0000313" key="3">
    <source>
        <dbReference type="Proteomes" id="UP001430804"/>
    </source>
</evidence>
<dbReference type="GO" id="GO:0016740">
    <property type="term" value="F:transferase activity"/>
    <property type="evidence" value="ECO:0007669"/>
    <property type="project" value="UniProtKB-KW"/>
</dbReference>